<comment type="cofactor">
    <cofactor evidence="1">
        <name>FAD</name>
        <dbReference type="ChEBI" id="CHEBI:57692"/>
    </cofactor>
</comment>
<evidence type="ECO:0000256" key="7">
    <source>
        <dbReference type="ARBA" id="ARBA00022982"/>
    </source>
</evidence>
<dbReference type="InterPro" id="IPR018206">
    <property type="entry name" value="ETF_asu_C_CS"/>
</dbReference>
<comment type="function">
    <text evidence="8">The electron transfer flavoprotein serves as a specific electron acceptor for other dehydrogenases. It transfers the electrons to the main respiratory chain via ETF-ubiquinone oxidoreductase (ETF dehydrogenase).</text>
</comment>
<dbReference type="InterPro" id="IPR029035">
    <property type="entry name" value="DHS-like_NAD/FAD-binding_dom"/>
</dbReference>
<dbReference type="InterPro" id="IPR014730">
    <property type="entry name" value="ETF_a/b_N"/>
</dbReference>
<sequence length="320" mass="32354">MSEILVLAELTPTGVRKATLELLTLARRLGEPAALVCGEATDEVVAALGEFGATKVYAVPAPEVAQFLSLPKAEAVLAVTARSEPAAVLVTSGPEGKDVAARVAVRLDSGLVTDAVDVVVDGGVVTTTQSVVAGAFHVRSQVVRGTPVITVMPNAVTAEAAPVQPRVEAVEVEFSERAKGAAVTSRTPKASSARPDLADASVIVAGGRGIGSEAGLGVIEALADALGGAVGVTRAVSDLHWAPHDLQIGQTGKTVAPALYVAAGVSGAIQHRAGMQSSKTIVAVNKDPKAPIFAIADFGVVGDLHTVLPALVDEVGKRRG</sequence>
<name>A0ABP8JYM5_9MICO</name>
<dbReference type="Proteomes" id="UP001500945">
    <property type="component" value="Unassembled WGS sequence"/>
</dbReference>
<protein>
    <submittedName>
        <fullName evidence="10">Electron transfer flavoprotein subunit alpha/FixB family protein</fullName>
    </submittedName>
</protein>
<evidence type="ECO:0000256" key="8">
    <source>
        <dbReference type="ARBA" id="ARBA00025649"/>
    </source>
</evidence>
<dbReference type="InterPro" id="IPR014731">
    <property type="entry name" value="ETF_asu_C"/>
</dbReference>
<evidence type="ECO:0000313" key="11">
    <source>
        <dbReference type="Proteomes" id="UP001500945"/>
    </source>
</evidence>
<evidence type="ECO:0000256" key="6">
    <source>
        <dbReference type="ARBA" id="ARBA00022827"/>
    </source>
</evidence>
<comment type="caution">
    <text evidence="10">The sequence shown here is derived from an EMBL/GenBank/DDBJ whole genome shotgun (WGS) entry which is preliminary data.</text>
</comment>
<reference evidence="11" key="1">
    <citation type="journal article" date="2019" name="Int. J. Syst. Evol. Microbiol.">
        <title>The Global Catalogue of Microorganisms (GCM) 10K type strain sequencing project: providing services to taxonomists for standard genome sequencing and annotation.</title>
        <authorList>
            <consortium name="The Broad Institute Genomics Platform"/>
            <consortium name="The Broad Institute Genome Sequencing Center for Infectious Disease"/>
            <person name="Wu L."/>
            <person name="Ma J."/>
        </authorList>
    </citation>
    <scope>NUCLEOTIDE SEQUENCE [LARGE SCALE GENOMIC DNA]</scope>
    <source>
        <strain evidence="11">JCM 17809</strain>
    </source>
</reference>
<gene>
    <name evidence="10" type="ORF">GCM10023168_03000</name>
</gene>
<keyword evidence="6" id="KW-0274">FAD</keyword>
<dbReference type="PROSITE" id="PS00696">
    <property type="entry name" value="ETF_ALPHA"/>
    <property type="match status" value="1"/>
</dbReference>
<keyword evidence="5" id="KW-0285">Flavoprotein</keyword>
<dbReference type="InterPro" id="IPR001308">
    <property type="entry name" value="ETF_a/FixB"/>
</dbReference>
<evidence type="ECO:0000256" key="1">
    <source>
        <dbReference type="ARBA" id="ARBA00001974"/>
    </source>
</evidence>
<dbReference type="EMBL" id="BAABGM010000001">
    <property type="protein sequence ID" value="GAA4397739.1"/>
    <property type="molecule type" value="Genomic_DNA"/>
</dbReference>
<evidence type="ECO:0000256" key="3">
    <source>
        <dbReference type="ARBA" id="ARBA00011355"/>
    </source>
</evidence>
<organism evidence="10 11">
    <name type="scientific">Fodinibacter luteus</name>
    <dbReference type="NCBI Taxonomy" id="552064"/>
    <lineage>
        <taxon>Bacteria</taxon>
        <taxon>Bacillati</taxon>
        <taxon>Actinomycetota</taxon>
        <taxon>Actinomycetes</taxon>
        <taxon>Micrococcales</taxon>
        <taxon>Intrasporangiaceae</taxon>
        <taxon>Fodinibacter (ex Wang et al. 2009)</taxon>
    </lineage>
</organism>
<keyword evidence="11" id="KW-1185">Reference proteome</keyword>
<dbReference type="InterPro" id="IPR014729">
    <property type="entry name" value="Rossmann-like_a/b/a_fold"/>
</dbReference>
<dbReference type="SMART" id="SM00893">
    <property type="entry name" value="ETF"/>
    <property type="match status" value="1"/>
</dbReference>
<keyword evidence="7" id="KW-0249">Electron transport</keyword>
<evidence type="ECO:0000256" key="5">
    <source>
        <dbReference type="ARBA" id="ARBA00022630"/>
    </source>
</evidence>
<comment type="subunit">
    <text evidence="3">Heterodimer of an alpha and a beta subunit.</text>
</comment>
<feature type="domain" description="Electron transfer flavoprotein alpha/beta-subunit N-terminal" evidence="9">
    <location>
        <begin position="4"/>
        <end position="178"/>
    </location>
</feature>
<evidence type="ECO:0000256" key="2">
    <source>
        <dbReference type="ARBA" id="ARBA00005817"/>
    </source>
</evidence>
<accession>A0ABP8JYM5</accession>
<dbReference type="Gene3D" id="3.40.50.620">
    <property type="entry name" value="HUPs"/>
    <property type="match status" value="1"/>
</dbReference>
<dbReference type="PANTHER" id="PTHR43153">
    <property type="entry name" value="ELECTRON TRANSFER FLAVOPROTEIN ALPHA"/>
    <property type="match status" value="1"/>
</dbReference>
<evidence type="ECO:0000313" key="10">
    <source>
        <dbReference type="EMBL" id="GAA4397739.1"/>
    </source>
</evidence>
<dbReference type="Pfam" id="PF00766">
    <property type="entry name" value="ETF_alpha"/>
    <property type="match status" value="1"/>
</dbReference>
<dbReference type="Pfam" id="PF01012">
    <property type="entry name" value="ETF"/>
    <property type="match status" value="1"/>
</dbReference>
<dbReference type="PANTHER" id="PTHR43153:SF1">
    <property type="entry name" value="ELECTRON TRANSFER FLAVOPROTEIN SUBUNIT ALPHA, MITOCHONDRIAL"/>
    <property type="match status" value="1"/>
</dbReference>
<evidence type="ECO:0000259" key="9">
    <source>
        <dbReference type="SMART" id="SM00893"/>
    </source>
</evidence>
<comment type="similarity">
    <text evidence="2">Belongs to the ETF alpha-subunit/FixB family.</text>
</comment>
<proteinExistence type="inferred from homology"/>
<dbReference type="SUPFAM" id="SSF52467">
    <property type="entry name" value="DHS-like NAD/FAD-binding domain"/>
    <property type="match status" value="1"/>
</dbReference>
<dbReference type="Gene3D" id="3.40.50.1220">
    <property type="entry name" value="TPP-binding domain"/>
    <property type="match status" value="1"/>
</dbReference>
<evidence type="ECO:0000256" key="4">
    <source>
        <dbReference type="ARBA" id="ARBA00022448"/>
    </source>
</evidence>
<dbReference type="RefSeq" id="WP_345201504.1">
    <property type="nucleotide sequence ID" value="NZ_BAABGM010000001.1"/>
</dbReference>
<keyword evidence="4" id="KW-0813">Transport</keyword>
<dbReference type="PIRSF" id="PIRSF000089">
    <property type="entry name" value="Electra_flavoP_a"/>
    <property type="match status" value="1"/>
</dbReference>
<dbReference type="SUPFAM" id="SSF52402">
    <property type="entry name" value="Adenine nucleotide alpha hydrolases-like"/>
    <property type="match status" value="1"/>
</dbReference>